<dbReference type="Proteomes" id="UP000245119">
    <property type="component" value="Linkage Group LG14"/>
</dbReference>
<reference evidence="2 3" key="1">
    <citation type="submission" date="2018-04" db="EMBL/GenBank/DDBJ databases">
        <title>The genome of golden apple snail Pomacea canaliculata provides insight into stress tolerance and invasive adaptation.</title>
        <authorList>
            <person name="Liu C."/>
            <person name="Liu B."/>
            <person name="Ren Y."/>
            <person name="Zhang Y."/>
            <person name="Wang H."/>
            <person name="Li S."/>
            <person name="Jiang F."/>
            <person name="Yin L."/>
            <person name="Zhang G."/>
            <person name="Qian W."/>
            <person name="Fan W."/>
        </authorList>
    </citation>
    <scope>NUCLEOTIDE SEQUENCE [LARGE SCALE GENOMIC DNA]</scope>
    <source>
        <strain evidence="2">SZHN2017</strain>
        <tissue evidence="2">Muscle</tissue>
    </source>
</reference>
<feature type="region of interest" description="Disordered" evidence="1">
    <location>
        <begin position="32"/>
        <end position="75"/>
    </location>
</feature>
<comment type="caution">
    <text evidence="2">The sequence shown here is derived from an EMBL/GenBank/DDBJ whole genome shotgun (WGS) entry which is preliminary data.</text>
</comment>
<evidence type="ECO:0000313" key="2">
    <source>
        <dbReference type="EMBL" id="PVD18252.1"/>
    </source>
</evidence>
<sequence>MLRLLVLQTQVTRADSRSRKLFRTLVQQGREFTRRRDDDDGAGWTLDTMTDSNANKGCEDTVTRRKSEKQQQVEE</sequence>
<keyword evidence="3" id="KW-1185">Reference proteome</keyword>
<organism evidence="2 3">
    <name type="scientific">Pomacea canaliculata</name>
    <name type="common">Golden apple snail</name>
    <dbReference type="NCBI Taxonomy" id="400727"/>
    <lineage>
        <taxon>Eukaryota</taxon>
        <taxon>Metazoa</taxon>
        <taxon>Spiralia</taxon>
        <taxon>Lophotrochozoa</taxon>
        <taxon>Mollusca</taxon>
        <taxon>Gastropoda</taxon>
        <taxon>Caenogastropoda</taxon>
        <taxon>Architaenioglossa</taxon>
        <taxon>Ampullarioidea</taxon>
        <taxon>Ampullariidae</taxon>
        <taxon>Pomacea</taxon>
    </lineage>
</organism>
<dbReference type="AlphaFoldDB" id="A0A2T7NAU1"/>
<name>A0A2T7NAU1_POMCA</name>
<gene>
    <name evidence="2" type="ORF">C0Q70_20801</name>
</gene>
<protein>
    <submittedName>
        <fullName evidence="2">Uncharacterized protein</fullName>
    </submittedName>
</protein>
<proteinExistence type="predicted"/>
<evidence type="ECO:0000313" key="3">
    <source>
        <dbReference type="Proteomes" id="UP000245119"/>
    </source>
</evidence>
<dbReference type="EMBL" id="PZQS01000014">
    <property type="protein sequence ID" value="PVD18252.1"/>
    <property type="molecule type" value="Genomic_DNA"/>
</dbReference>
<evidence type="ECO:0000256" key="1">
    <source>
        <dbReference type="SAM" id="MobiDB-lite"/>
    </source>
</evidence>
<feature type="compositionally biased region" description="Basic and acidic residues" evidence="1">
    <location>
        <begin position="57"/>
        <end position="75"/>
    </location>
</feature>
<accession>A0A2T7NAU1</accession>